<dbReference type="Pfam" id="PF14429">
    <property type="entry name" value="DOCK-C2"/>
    <property type="match status" value="1"/>
</dbReference>
<comment type="caution">
    <text evidence="3">The sequence shown here is derived from an EMBL/GenBank/DDBJ whole genome shotgun (WGS) entry which is preliminary data.</text>
</comment>
<dbReference type="GO" id="GO:0007264">
    <property type="term" value="P:small GTPase-mediated signal transduction"/>
    <property type="evidence" value="ECO:0007669"/>
    <property type="project" value="InterPro"/>
</dbReference>
<dbReference type="Gene3D" id="2.60.40.150">
    <property type="entry name" value="C2 domain"/>
    <property type="match status" value="1"/>
</dbReference>
<feature type="non-terminal residue" evidence="3">
    <location>
        <position position="1"/>
    </location>
</feature>
<evidence type="ECO:0000256" key="1">
    <source>
        <dbReference type="PROSITE-ProRule" id="PRU00983"/>
    </source>
</evidence>
<name>A0A3M7QYL1_BRAPC</name>
<dbReference type="InterPro" id="IPR027007">
    <property type="entry name" value="C2_DOCK-type_domain"/>
</dbReference>
<dbReference type="OrthoDB" id="47328at2759"/>
<dbReference type="InterPro" id="IPR035892">
    <property type="entry name" value="C2_domain_sf"/>
</dbReference>
<reference evidence="3 4" key="1">
    <citation type="journal article" date="2018" name="Sci. Rep.">
        <title>Genomic signatures of local adaptation to the degree of environmental predictability in rotifers.</title>
        <authorList>
            <person name="Franch-Gras L."/>
            <person name="Hahn C."/>
            <person name="Garcia-Roger E.M."/>
            <person name="Carmona M.J."/>
            <person name="Serra M."/>
            <person name="Gomez A."/>
        </authorList>
    </citation>
    <scope>NUCLEOTIDE SEQUENCE [LARGE SCALE GENOMIC DNA]</scope>
    <source>
        <strain evidence="3">HYR1</strain>
    </source>
</reference>
<dbReference type="PROSITE" id="PS51650">
    <property type="entry name" value="C2_DOCK"/>
    <property type="match status" value="1"/>
</dbReference>
<dbReference type="STRING" id="10195.A0A3M7QYL1"/>
<sequence length="627" mass="72441">IINSCLQFGSAKLDWSRVTDFILQIDHFDLVPKLNPANLSQIDDIESNLSEQKDQIKKAKLLRINTEFKSFCYLYPISLKYDTQKVYSRARNILIKIEFRDRDIDCLSTQALNCIFKTNSNLNNLNSDSNSCLVSCYKTIVTHHNKTPQFYDEIKILLPLNLHEKHHILFKFYHISCNNAKTIQEECDTSLSESITNISGKNVESLIGFSWLPVFKNGKLFDGEKSMPIAQNLPNEYLSFEQIGLGQSIGPSDIKWIDNMKLLFKINLLANTTVHTIDPHVANFYSQYEKLNQSVAKPTDSEPIQKALVQRSMSKRKAPLIPPNLNVQKVENKSEVENEICINSVKLPITMIWSKPVKEELSLSLNLKALHATEISTIVKYMPTLFNRILSTFVTTVSTNVAIHAVRALLHFVWQMTLIGKLDNLKSFIKYMFHVDYTGYFAEKNHDQLPTLHHELITNLVDYLKDNANNLQNQFQTHRFLTNCWFFMELVLKSLALYTIQYKKNFQKSPIFSQDFYKSVKDFFDLLIDLLVKHASVSNSKEKQSLISAVQKCNRTVAMFIKKSLNLLNKKQMFTIINRYLDATNISDKIIHEIKLDFIRIVCNHEHYIAFSLPTRKAVTSIHDFAE</sequence>
<dbReference type="EMBL" id="REGN01004712">
    <property type="protein sequence ID" value="RNA16406.1"/>
    <property type="molecule type" value="Genomic_DNA"/>
</dbReference>
<gene>
    <name evidence="3" type="ORF">BpHYR1_008098</name>
</gene>
<protein>
    <submittedName>
        <fullName evidence="3">Dedicator of cytokinesis 9-like</fullName>
    </submittedName>
</protein>
<dbReference type="InterPro" id="IPR026791">
    <property type="entry name" value="DOCK"/>
</dbReference>
<dbReference type="PANTHER" id="PTHR23317">
    <property type="entry name" value="DEDICATOR OF CYTOKINESIS DOCK"/>
    <property type="match status" value="1"/>
</dbReference>
<evidence type="ECO:0000313" key="4">
    <source>
        <dbReference type="Proteomes" id="UP000276133"/>
    </source>
</evidence>
<dbReference type="PANTHER" id="PTHR23317:SF26">
    <property type="entry name" value="ZIZIMIN, ISOFORM K"/>
    <property type="match status" value="1"/>
</dbReference>
<feature type="domain" description="C2 DOCK-type" evidence="2">
    <location>
        <begin position="69"/>
        <end position="271"/>
    </location>
</feature>
<evidence type="ECO:0000313" key="3">
    <source>
        <dbReference type="EMBL" id="RNA16406.1"/>
    </source>
</evidence>
<dbReference type="AlphaFoldDB" id="A0A3M7QYL1"/>
<proteinExistence type="inferred from homology"/>
<keyword evidence="4" id="KW-1185">Reference proteome</keyword>
<accession>A0A3M7QYL1</accession>
<dbReference type="GO" id="GO:0005085">
    <property type="term" value="F:guanyl-nucleotide exchange factor activity"/>
    <property type="evidence" value="ECO:0007669"/>
    <property type="project" value="InterPro"/>
</dbReference>
<comment type="similarity">
    <text evidence="1">Belongs to the DOCK family.</text>
</comment>
<organism evidence="3 4">
    <name type="scientific">Brachionus plicatilis</name>
    <name type="common">Marine rotifer</name>
    <name type="synonym">Brachionus muelleri</name>
    <dbReference type="NCBI Taxonomy" id="10195"/>
    <lineage>
        <taxon>Eukaryota</taxon>
        <taxon>Metazoa</taxon>
        <taxon>Spiralia</taxon>
        <taxon>Gnathifera</taxon>
        <taxon>Rotifera</taxon>
        <taxon>Eurotatoria</taxon>
        <taxon>Monogononta</taxon>
        <taxon>Pseudotrocha</taxon>
        <taxon>Ploima</taxon>
        <taxon>Brachionidae</taxon>
        <taxon>Brachionus</taxon>
    </lineage>
</organism>
<dbReference type="Proteomes" id="UP000276133">
    <property type="component" value="Unassembled WGS sequence"/>
</dbReference>
<evidence type="ECO:0000259" key="2">
    <source>
        <dbReference type="PROSITE" id="PS51650"/>
    </source>
</evidence>